<evidence type="ECO:0000256" key="1">
    <source>
        <dbReference type="ARBA" id="ARBA00004141"/>
    </source>
</evidence>
<protein>
    <recommendedName>
        <fullName evidence="6">Anoctamin</fullName>
    </recommendedName>
</protein>
<dbReference type="PANTHER" id="PTHR12308:SF74">
    <property type="entry name" value="ANOCTAMIN"/>
    <property type="match status" value="1"/>
</dbReference>
<feature type="transmembrane region" description="Helical" evidence="6">
    <location>
        <begin position="423"/>
        <end position="448"/>
    </location>
</feature>
<feature type="transmembrane region" description="Helical" evidence="6">
    <location>
        <begin position="527"/>
        <end position="546"/>
    </location>
</feature>
<evidence type="ECO:0000256" key="6">
    <source>
        <dbReference type="RuleBase" id="RU280814"/>
    </source>
</evidence>
<comment type="similarity">
    <text evidence="2 6">Belongs to the anoctamin family.</text>
</comment>
<feature type="transmembrane region" description="Helical" evidence="6">
    <location>
        <begin position="613"/>
        <end position="637"/>
    </location>
</feature>
<evidence type="ECO:0000256" key="5">
    <source>
        <dbReference type="ARBA" id="ARBA00023136"/>
    </source>
</evidence>
<keyword evidence="5 6" id="KW-0472">Membrane</keyword>
<dbReference type="PANTHER" id="PTHR12308">
    <property type="entry name" value="ANOCTAMIN"/>
    <property type="match status" value="1"/>
</dbReference>
<evidence type="ECO:0000313" key="9">
    <source>
        <dbReference type="WBParaSite" id="nRc.2.0.1.t45252-RA"/>
    </source>
</evidence>
<feature type="transmembrane region" description="Helical" evidence="6">
    <location>
        <begin position="269"/>
        <end position="288"/>
    </location>
</feature>
<comment type="subcellular location">
    <subcellularLocation>
        <location evidence="1 6">Membrane</location>
        <topology evidence="1 6">Multi-pass membrane protein</topology>
    </subcellularLocation>
</comment>
<sequence length="725" mass="84344">MDEQQDDEDVAESRSPEFRLRNNVPEELALFQQSSQSERGLLALFINDISSSGAVDYMVKRLSALMVNGGPEFMVKISPSSDSVDTTILLLDCETERLLVEAEKCYLRKRTQKGDMLPFVRQKPPDAKYKFENLNSLLSSSEKIRLAMQILSHVCVNSDDMQENPDLKKGEPLSNSCLTSRKNALSVIGIVGDILPLHDITELHRLGAHWHSAPLSMFEPSYDEIRDYFGEKISIYFAFLGYYTKALILPSLLALYNCVLYFQNNNVHAQAPFAAFNLIYLIIFLKFWKRRCSTLAYGFGTYGFTKYEMPRPDFKGIIRLSPITLEMELWYPKSSRYRIMICETYPLVSVCCFLALLAMWAYFIVQLYVEKHFSKWTFRDFLILNTPTIVYSLLIEISNRLYKKLALKLTFRENHRLPSEHEYHLLVKLICFQFVNCFCYLFYVAFVLQDLEKLRRYLACVLVVWQIEQQILECVIPFVRIYLCQKFSLLKLRKDNSGRYISDIVLESKMDVYEDTFDDYLEMWCQFGYAFMFSSVFPLASFYALANNLMEMRSDAFKLCMSMRRPFPQIADSMGIWQSAFEALIIIAVMTNCALLGMTASTSAFAFKKWEKWHIVVLFLIVEHAMLFVYFVVNNLIADVPERIRLKVARSEYLAHENNLLLNLEIVRRYGLDFAGFVVDDPAAKYFPIERRFTDFFEKAKAAERRRRRFNGIGSEGGLTSKKML</sequence>
<evidence type="ECO:0000259" key="7">
    <source>
        <dbReference type="Pfam" id="PF04547"/>
    </source>
</evidence>
<feature type="transmembrane region" description="Helical" evidence="6">
    <location>
        <begin position="381"/>
        <end position="402"/>
    </location>
</feature>
<dbReference type="GO" id="GO:0005254">
    <property type="term" value="F:chloride channel activity"/>
    <property type="evidence" value="ECO:0007669"/>
    <property type="project" value="TreeGrafter"/>
</dbReference>
<dbReference type="AlphaFoldDB" id="A0A915L421"/>
<evidence type="ECO:0000256" key="2">
    <source>
        <dbReference type="ARBA" id="ARBA00009671"/>
    </source>
</evidence>
<keyword evidence="4 6" id="KW-1133">Transmembrane helix</keyword>
<evidence type="ECO:0000256" key="4">
    <source>
        <dbReference type="ARBA" id="ARBA00022989"/>
    </source>
</evidence>
<keyword evidence="8" id="KW-1185">Reference proteome</keyword>
<feature type="transmembrane region" description="Helical" evidence="6">
    <location>
        <begin position="345"/>
        <end position="369"/>
    </location>
</feature>
<organism evidence="8 9">
    <name type="scientific">Romanomermis culicivorax</name>
    <name type="common">Nematode worm</name>
    <dbReference type="NCBI Taxonomy" id="13658"/>
    <lineage>
        <taxon>Eukaryota</taxon>
        <taxon>Metazoa</taxon>
        <taxon>Ecdysozoa</taxon>
        <taxon>Nematoda</taxon>
        <taxon>Enoplea</taxon>
        <taxon>Dorylaimia</taxon>
        <taxon>Mermithida</taxon>
        <taxon>Mermithoidea</taxon>
        <taxon>Mermithidae</taxon>
        <taxon>Romanomermis</taxon>
    </lineage>
</organism>
<keyword evidence="3 6" id="KW-0812">Transmembrane</keyword>
<feature type="transmembrane region" description="Helical" evidence="6">
    <location>
        <begin position="235"/>
        <end position="263"/>
    </location>
</feature>
<evidence type="ECO:0000313" key="8">
    <source>
        <dbReference type="Proteomes" id="UP000887565"/>
    </source>
</evidence>
<dbReference type="OMA" id="NILTEWE"/>
<reference evidence="9" key="1">
    <citation type="submission" date="2022-11" db="UniProtKB">
        <authorList>
            <consortium name="WormBaseParasite"/>
        </authorList>
    </citation>
    <scope>IDENTIFICATION</scope>
</reference>
<evidence type="ECO:0000256" key="3">
    <source>
        <dbReference type="ARBA" id="ARBA00022692"/>
    </source>
</evidence>
<dbReference type="Proteomes" id="UP000887565">
    <property type="component" value="Unplaced"/>
</dbReference>
<dbReference type="GO" id="GO:0005886">
    <property type="term" value="C:plasma membrane"/>
    <property type="evidence" value="ECO:0007669"/>
    <property type="project" value="TreeGrafter"/>
</dbReference>
<proteinExistence type="inferred from homology"/>
<feature type="domain" description="Anoctamin transmembrane" evidence="7">
    <location>
        <begin position="225"/>
        <end position="650"/>
    </location>
</feature>
<name>A0A915L421_ROMCU</name>
<dbReference type="InterPro" id="IPR007632">
    <property type="entry name" value="Anoctamin"/>
</dbReference>
<dbReference type="InterPro" id="IPR049452">
    <property type="entry name" value="Anoctamin_TM"/>
</dbReference>
<accession>A0A915L421</accession>
<feature type="transmembrane region" description="Helical" evidence="6">
    <location>
        <begin position="583"/>
        <end position="607"/>
    </location>
</feature>
<dbReference type="WBParaSite" id="nRc.2.0.1.t45252-RA">
    <property type="protein sequence ID" value="nRc.2.0.1.t45252-RA"/>
    <property type="gene ID" value="nRc.2.0.1.g45252"/>
</dbReference>
<dbReference type="Pfam" id="PF04547">
    <property type="entry name" value="Anoctamin"/>
    <property type="match status" value="1"/>
</dbReference>